<dbReference type="HOGENOM" id="CLU_1208041_0_0_9"/>
<organism evidence="2 3">
    <name type="scientific">Cellulosilyticum lentocellum (strain ATCC 49066 / DSM 5427 / NCIMB 11756 / RHM5)</name>
    <name type="common">Clostridium lentocellum</name>
    <dbReference type="NCBI Taxonomy" id="642492"/>
    <lineage>
        <taxon>Bacteria</taxon>
        <taxon>Bacillati</taxon>
        <taxon>Bacillota</taxon>
        <taxon>Clostridia</taxon>
        <taxon>Lachnospirales</taxon>
        <taxon>Cellulosilyticaceae</taxon>
        <taxon>Cellulosilyticum</taxon>
    </lineage>
</organism>
<proteinExistence type="predicted"/>
<keyword evidence="1" id="KW-0472">Membrane</keyword>
<keyword evidence="3" id="KW-1185">Reference proteome</keyword>
<evidence type="ECO:0000256" key="1">
    <source>
        <dbReference type="SAM" id="Phobius"/>
    </source>
</evidence>
<keyword evidence="1" id="KW-0812">Transmembrane</keyword>
<gene>
    <name evidence="2" type="ordered locus">Clole_1274</name>
</gene>
<accession>F2JHA3</accession>
<reference evidence="2 3" key="1">
    <citation type="journal article" date="2011" name="J. Bacteriol.">
        <title>Complete genome sequence of the cellulose-degrading bacterium Cellulosilyticum lentocellum.</title>
        <authorList>
            <consortium name="US DOE Joint Genome Institute"/>
            <person name="Miller D.A."/>
            <person name="Suen G."/>
            <person name="Bruce D."/>
            <person name="Copeland A."/>
            <person name="Cheng J.F."/>
            <person name="Detter C."/>
            <person name="Goodwin L.A."/>
            <person name="Han C.S."/>
            <person name="Hauser L.J."/>
            <person name="Land M.L."/>
            <person name="Lapidus A."/>
            <person name="Lucas S."/>
            <person name="Meincke L."/>
            <person name="Pitluck S."/>
            <person name="Tapia R."/>
            <person name="Teshima H."/>
            <person name="Woyke T."/>
            <person name="Fox B.G."/>
            <person name="Angert E.R."/>
            <person name="Currie C.R."/>
        </authorList>
    </citation>
    <scope>NUCLEOTIDE SEQUENCE [LARGE SCALE GENOMIC DNA]</scope>
    <source>
        <strain evidence="3">ATCC 49066 / DSM 5427 / NCIMB 11756 / RHM5</strain>
    </source>
</reference>
<protein>
    <submittedName>
        <fullName evidence="2">Uncharacterized protein</fullName>
    </submittedName>
</protein>
<feature type="transmembrane region" description="Helical" evidence="1">
    <location>
        <begin position="195"/>
        <end position="217"/>
    </location>
</feature>
<dbReference type="AlphaFoldDB" id="F2JHA3"/>
<feature type="transmembrane region" description="Helical" evidence="1">
    <location>
        <begin position="53"/>
        <end position="73"/>
    </location>
</feature>
<dbReference type="KEGG" id="cle:Clole_1274"/>
<feature type="transmembrane region" description="Helical" evidence="1">
    <location>
        <begin position="165"/>
        <end position="183"/>
    </location>
</feature>
<feature type="transmembrane region" description="Helical" evidence="1">
    <location>
        <begin position="140"/>
        <end position="158"/>
    </location>
</feature>
<dbReference type="STRING" id="642492.Clole_1274"/>
<name>F2JHA3_CELLD</name>
<evidence type="ECO:0000313" key="3">
    <source>
        <dbReference type="Proteomes" id="UP000008467"/>
    </source>
</evidence>
<feature type="transmembrane region" description="Helical" evidence="1">
    <location>
        <begin position="94"/>
        <end position="120"/>
    </location>
</feature>
<dbReference type="EMBL" id="CP002582">
    <property type="protein sequence ID" value="ADZ83001.1"/>
    <property type="molecule type" value="Genomic_DNA"/>
</dbReference>
<evidence type="ECO:0000313" key="2">
    <source>
        <dbReference type="EMBL" id="ADZ83001.1"/>
    </source>
</evidence>
<dbReference type="Proteomes" id="UP000008467">
    <property type="component" value="Chromosome"/>
</dbReference>
<dbReference type="RefSeq" id="WP_013656300.1">
    <property type="nucleotide sequence ID" value="NC_015275.1"/>
</dbReference>
<keyword evidence="1" id="KW-1133">Transmembrane helix</keyword>
<sequence length="229" mass="25876">MSDYKTTLGFLQKGITKMILKSMWLMVMLDGIEFLVKWQIFKENQQSGVVLSFYTGHIVFLLLVLGGIGVLLSGHQFGGYISILANRKRCLQGIISYSLIVSCIGTLLMRGFTFILTESIGRLSQLPYRSFQSWSLLEDLFLSLLSISVGLLIGALFYRLHRRSFVLGLCVLAFIGIKVFERYQLSPWYERMNGFSPILVGSIAIPVFIGLTVVLLYKAPIKAYAHNWL</sequence>
<feature type="transmembrane region" description="Helical" evidence="1">
    <location>
        <begin position="23"/>
        <end position="41"/>
    </location>
</feature>